<evidence type="ECO:0000313" key="2">
    <source>
        <dbReference type="EMBL" id="CAK7213448.1"/>
    </source>
</evidence>
<protein>
    <submittedName>
        <fullName evidence="2">Uncharacterized protein</fullName>
    </submittedName>
</protein>
<evidence type="ECO:0000313" key="3">
    <source>
        <dbReference type="Proteomes" id="UP001642405"/>
    </source>
</evidence>
<sequence length="398" mass="46457">MANNIHGDGLYDVHDALARLAENTALLDRALQRFGRDDDDGDGGDEPPPPYYPPSTVSGTPTEPDEPSQSPLFSDEADDLPEAVAARRRQREHDLDIKHGMTRPSPQFRNQSFALALRITEARYDEERERRPFPALNTNERARLIRENIKDAKDLIRARWRERGLWMATWGIQPAYGDYWPHEDEPTEVLPHENHRKRQRRTRATVAAAANAASRPYNQFVYQVAKERDLLLGLAGDLDPLPLPERQPFYYRTRRRSDPPRHNWEAELAEDEAYEQRRLQSLRPRVPAPLRKAPVDVHSTAYETVKAAWVRWGIWDPRWSIMPGMQWMHEEPLDKFLQRHLAEEEGRDWVDDDDEDDDEEMEEEEDQRQGGDRRREEAARPLPPEEYGDLFGRQPAQE</sequence>
<evidence type="ECO:0000256" key="1">
    <source>
        <dbReference type="SAM" id="MobiDB-lite"/>
    </source>
</evidence>
<organism evidence="2 3">
    <name type="scientific">Sporothrix curviconia</name>
    <dbReference type="NCBI Taxonomy" id="1260050"/>
    <lineage>
        <taxon>Eukaryota</taxon>
        <taxon>Fungi</taxon>
        <taxon>Dikarya</taxon>
        <taxon>Ascomycota</taxon>
        <taxon>Pezizomycotina</taxon>
        <taxon>Sordariomycetes</taxon>
        <taxon>Sordariomycetidae</taxon>
        <taxon>Ophiostomatales</taxon>
        <taxon>Ophiostomataceae</taxon>
        <taxon>Sporothrix</taxon>
    </lineage>
</organism>
<reference evidence="2 3" key="1">
    <citation type="submission" date="2024-01" db="EMBL/GenBank/DDBJ databases">
        <authorList>
            <person name="Allen C."/>
            <person name="Tagirdzhanova G."/>
        </authorList>
    </citation>
    <scope>NUCLEOTIDE SEQUENCE [LARGE SCALE GENOMIC DNA]</scope>
</reference>
<feature type="compositionally biased region" description="Basic and acidic residues" evidence="1">
    <location>
        <begin position="367"/>
        <end position="379"/>
    </location>
</feature>
<feature type="non-terminal residue" evidence="2">
    <location>
        <position position="398"/>
    </location>
</feature>
<gene>
    <name evidence="2" type="ORF">SCUCBS95973_001796</name>
</gene>
<comment type="caution">
    <text evidence="2">The sequence shown here is derived from an EMBL/GenBank/DDBJ whole genome shotgun (WGS) entry which is preliminary data.</text>
</comment>
<name>A0ABP0B1K7_9PEZI</name>
<proteinExistence type="predicted"/>
<feature type="region of interest" description="Disordered" evidence="1">
    <location>
        <begin position="344"/>
        <end position="398"/>
    </location>
</feature>
<feature type="compositionally biased region" description="Polar residues" evidence="1">
    <location>
        <begin position="55"/>
        <end position="72"/>
    </location>
</feature>
<accession>A0ABP0B1K7</accession>
<dbReference type="EMBL" id="CAWUHB010000007">
    <property type="protein sequence ID" value="CAK7213448.1"/>
    <property type="molecule type" value="Genomic_DNA"/>
</dbReference>
<keyword evidence="3" id="KW-1185">Reference proteome</keyword>
<feature type="compositionally biased region" description="Acidic residues" evidence="1">
    <location>
        <begin position="350"/>
        <end position="366"/>
    </location>
</feature>
<dbReference type="Proteomes" id="UP001642405">
    <property type="component" value="Unassembled WGS sequence"/>
</dbReference>
<feature type="region of interest" description="Disordered" evidence="1">
    <location>
        <begin position="31"/>
        <end position="109"/>
    </location>
</feature>